<dbReference type="KEGG" id="cmv:CMUST_10060"/>
<reference evidence="2" key="2">
    <citation type="submission" date="2015-05" db="EMBL/GenBank/DDBJ databases">
        <title>Complete genome sequence of Corynebacterium mustelae DSM 45274, isolated from various tissues of a male ferret with lethal sepsis.</title>
        <authorList>
            <person name="Ruckert C."/>
            <person name="Albersmeier A."/>
            <person name="Winkler A."/>
            <person name="Tauch A."/>
        </authorList>
    </citation>
    <scope>NUCLEOTIDE SEQUENCE [LARGE SCALE GENOMIC DNA]</scope>
    <source>
        <strain evidence="2">DSM 45274</strain>
    </source>
</reference>
<name>A0A0G3H3D0_9CORY</name>
<accession>A0A0G3H3D0</accession>
<dbReference type="Proteomes" id="UP000035199">
    <property type="component" value="Chromosome"/>
</dbReference>
<keyword evidence="2" id="KW-1185">Reference proteome</keyword>
<evidence type="ECO:0000313" key="1">
    <source>
        <dbReference type="EMBL" id="AKK06328.1"/>
    </source>
</evidence>
<dbReference type="AlphaFoldDB" id="A0A0G3H3D0"/>
<gene>
    <name evidence="1" type="ORF">CMUST_10060</name>
</gene>
<proteinExistence type="predicted"/>
<reference evidence="1 2" key="1">
    <citation type="journal article" date="2015" name="Genome Announc.">
        <title>Complete Genome Sequence of the Type Strain Corynebacterium mustelae DSM 45274, Isolated from Various Tissues of a Male Ferret with Lethal Sepsis.</title>
        <authorList>
            <person name="Ruckert C."/>
            <person name="Eimer J."/>
            <person name="Winkler A."/>
            <person name="Tauch A."/>
        </authorList>
    </citation>
    <scope>NUCLEOTIDE SEQUENCE [LARGE SCALE GENOMIC DNA]</scope>
    <source>
        <strain evidence="1 2">DSM 45274</strain>
    </source>
</reference>
<dbReference type="STRING" id="571915.CMUST_10060"/>
<dbReference type="PATRIC" id="fig|571915.4.peg.2135"/>
<dbReference type="RefSeq" id="WP_047262376.1">
    <property type="nucleotide sequence ID" value="NZ_CP011542.1"/>
</dbReference>
<evidence type="ECO:0000313" key="2">
    <source>
        <dbReference type="Proteomes" id="UP000035199"/>
    </source>
</evidence>
<dbReference type="EMBL" id="CP011542">
    <property type="protein sequence ID" value="AKK06328.1"/>
    <property type="molecule type" value="Genomic_DNA"/>
</dbReference>
<protein>
    <submittedName>
        <fullName evidence="1">Uncharacterized protein</fullName>
    </submittedName>
</protein>
<sequence>MPMYPEFSQHVRHIKSSATITTLIDDELSPQAATAAHRMVALMPENAAEAKSRASEISQCLLEIDLAHTGTGHKNSDPLLALLHFCELCTQPPHIAPEDRVTLLRE</sequence>
<organism evidence="1 2">
    <name type="scientific">Corynebacterium mustelae</name>
    <dbReference type="NCBI Taxonomy" id="571915"/>
    <lineage>
        <taxon>Bacteria</taxon>
        <taxon>Bacillati</taxon>
        <taxon>Actinomycetota</taxon>
        <taxon>Actinomycetes</taxon>
        <taxon>Mycobacteriales</taxon>
        <taxon>Corynebacteriaceae</taxon>
        <taxon>Corynebacterium</taxon>
    </lineage>
</organism>